<feature type="transmembrane region" description="Helical" evidence="6">
    <location>
        <begin position="103"/>
        <end position="127"/>
    </location>
</feature>
<feature type="transmembrane region" description="Helical" evidence="6">
    <location>
        <begin position="139"/>
        <end position="156"/>
    </location>
</feature>
<feature type="transmembrane region" description="Helical" evidence="6">
    <location>
        <begin position="195"/>
        <end position="219"/>
    </location>
</feature>
<keyword evidence="2" id="KW-1003">Cell membrane</keyword>
<dbReference type="InterPro" id="IPR050367">
    <property type="entry name" value="APC_superfamily"/>
</dbReference>
<reference evidence="7" key="1">
    <citation type="submission" date="2020-05" db="EMBL/GenBank/DDBJ databases">
        <authorList>
            <person name="Chiriac C."/>
            <person name="Salcher M."/>
            <person name="Ghai R."/>
            <person name="Kavagutti S V."/>
        </authorList>
    </citation>
    <scope>NUCLEOTIDE SEQUENCE</scope>
</reference>
<feature type="transmembrane region" description="Helical" evidence="6">
    <location>
        <begin position="28"/>
        <end position="52"/>
    </location>
</feature>
<dbReference type="Gene3D" id="1.20.1740.10">
    <property type="entry name" value="Amino acid/polyamine transporter I"/>
    <property type="match status" value="1"/>
</dbReference>
<evidence type="ECO:0000313" key="7">
    <source>
        <dbReference type="EMBL" id="CAB4906856.1"/>
    </source>
</evidence>
<dbReference type="GO" id="GO:0022857">
    <property type="term" value="F:transmembrane transporter activity"/>
    <property type="evidence" value="ECO:0007669"/>
    <property type="project" value="InterPro"/>
</dbReference>
<keyword evidence="3 6" id="KW-0812">Transmembrane</keyword>
<protein>
    <submittedName>
        <fullName evidence="7">Unannotated protein</fullName>
    </submittedName>
</protein>
<dbReference type="AlphaFoldDB" id="A0A6J7GIN2"/>
<dbReference type="GO" id="GO:0005886">
    <property type="term" value="C:plasma membrane"/>
    <property type="evidence" value="ECO:0007669"/>
    <property type="project" value="UniProtKB-SubCell"/>
</dbReference>
<comment type="subcellular location">
    <subcellularLocation>
        <location evidence="1">Cell membrane</location>
        <topology evidence="1">Multi-pass membrane protein</topology>
    </subcellularLocation>
</comment>
<dbReference type="PANTHER" id="PTHR42770:SF16">
    <property type="entry name" value="AMINO ACID PERMEASE"/>
    <property type="match status" value="1"/>
</dbReference>
<evidence type="ECO:0000256" key="5">
    <source>
        <dbReference type="ARBA" id="ARBA00023136"/>
    </source>
</evidence>
<dbReference type="PIRSF" id="PIRSF006060">
    <property type="entry name" value="AA_transporter"/>
    <property type="match status" value="1"/>
</dbReference>
<keyword evidence="4 6" id="KW-1133">Transmembrane helix</keyword>
<keyword evidence="5 6" id="KW-0472">Membrane</keyword>
<evidence type="ECO:0000256" key="3">
    <source>
        <dbReference type="ARBA" id="ARBA00022692"/>
    </source>
</evidence>
<dbReference type="InterPro" id="IPR002293">
    <property type="entry name" value="AA/rel_permease1"/>
</dbReference>
<feature type="transmembrane region" description="Helical" evidence="6">
    <location>
        <begin position="58"/>
        <end position="78"/>
    </location>
</feature>
<evidence type="ECO:0000256" key="2">
    <source>
        <dbReference type="ARBA" id="ARBA00022475"/>
    </source>
</evidence>
<accession>A0A6J7GIN2</accession>
<feature type="transmembrane region" description="Helical" evidence="6">
    <location>
        <begin position="439"/>
        <end position="457"/>
    </location>
</feature>
<feature type="transmembrane region" description="Helical" evidence="6">
    <location>
        <begin position="339"/>
        <end position="357"/>
    </location>
</feature>
<evidence type="ECO:0000256" key="6">
    <source>
        <dbReference type="SAM" id="Phobius"/>
    </source>
</evidence>
<dbReference type="Pfam" id="PF13520">
    <property type="entry name" value="AA_permease_2"/>
    <property type="match status" value="1"/>
</dbReference>
<proteinExistence type="predicted"/>
<gene>
    <name evidence="7" type="ORF">UFOPK3610_00489</name>
</gene>
<feature type="transmembrane region" description="Helical" evidence="6">
    <location>
        <begin position="408"/>
        <end position="427"/>
    </location>
</feature>
<name>A0A6J7GIN2_9ZZZZ</name>
<sequence>MTAQTPTSSDGTGTSNTLAKGRLGVPSISALVISAVAPISVLAAGIPVIFAIQGAATPAMFIVSGIIYALFAVGYVAMSRHMVNAGGFVAYVDRAFGKRAATAMSYVTVLFYFASIVAFYAISGAVAADVLGIPEQYRLVTFGFLVIVAALGLLGVQLNARLLLILLAVEAVTIIVLDIALAVQGGPDGYSFAGFNPTLVFGGGFGVALLLAMVCYSGLEATVVFSEEARTPRKTIPRSVYVSLVLVIVVYAVSSWLMTVQVGTEAALIPPDRIGSFFFEVAGTALGETFAKLLGYLVILSFLALFIGFQNLITRYLFALGRAGALPKGLGRTNSRGNPIVASITVTIVIAIVLGAFTFSGADPFTVTYAYLVGLGTVGLLISLCAVSIAVLVFFLRTRVETNPWTTIIAPILATIGMLAVLIIAITNYEIIGATPESARLMLLAIPIAAILGWIVAEIRLRSGRDLDYSADLGG</sequence>
<feature type="transmembrane region" description="Helical" evidence="6">
    <location>
        <begin position="163"/>
        <end position="183"/>
    </location>
</feature>
<organism evidence="7">
    <name type="scientific">freshwater metagenome</name>
    <dbReference type="NCBI Taxonomy" id="449393"/>
    <lineage>
        <taxon>unclassified sequences</taxon>
        <taxon>metagenomes</taxon>
        <taxon>ecological metagenomes</taxon>
    </lineage>
</organism>
<evidence type="ECO:0000256" key="4">
    <source>
        <dbReference type="ARBA" id="ARBA00022989"/>
    </source>
</evidence>
<feature type="transmembrane region" description="Helical" evidence="6">
    <location>
        <begin position="369"/>
        <end position="396"/>
    </location>
</feature>
<evidence type="ECO:0000256" key="1">
    <source>
        <dbReference type="ARBA" id="ARBA00004651"/>
    </source>
</evidence>
<dbReference type="PANTHER" id="PTHR42770">
    <property type="entry name" value="AMINO ACID TRANSPORTER-RELATED"/>
    <property type="match status" value="1"/>
</dbReference>
<feature type="transmembrane region" description="Helical" evidence="6">
    <location>
        <begin position="293"/>
        <end position="318"/>
    </location>
</feature>
<dbReference type="EMBL" id="CAFBMR010000011">
    <property type="protein sequence ID" value="CAB4906856.1"/>
    <property type="molecule type" value="Genomic_DNA"/>
</dbReference>
<feature type="transmembrane region" description="Helical" evidence="6">
    <location>
        <begin position="240"/>
        <end position="258"/>
    </location>
</feature>